<keyword evidence="3" id="KW-1185">Reference proteome</keyword>
<dbReference type="EMBL" id="JARVCO010000012">
    <property type="protein sequence ID" value="MDZ8119563.1"/>
    <property type="molecule type" value="Genomic_DNA"/>
</dbReference>
<gene>
    <name evidence="2" type="ORF">P9H32_13100</name>
</gene>
<reference evidence="2 3" key="1">
    <citation type="journal article" date="2024" name="Appl. Environ. Microbiol.">
        <title>Pontiella agarivorans sp. nov., a novel marine anaerobic bacterium capable of degrading macroalgal polysaccharides and fixing nitrogen.</title>
        <authorList>
            <person name="Liu N."/>
            <person name="Kivenson V."/>
            <person name="Peng X."/>
            <person name="Cui Z."/>
            <person name="Lankiewicz T.S."/>
            <person name="Gosselin K.M."/>
            <person name="English C.J."/>
            <person name="Blair E.M."/>
            <person name="O'Malley M.A."/>
            <person name="Valentine D.L."/>
        </authorList>
    </citation>
    <scope>NUCLEOTIDE SEQUENCE [LARGE SCALE GENOMIC DNA]</scope>
    <source>
        <strain evidence="2 3">NLcol2</strain>
    </source>
</reference>
<dbReference type="EC" id="2.1.1.-" evidence="2"/>
<accession>A0ABU5MZG4</accession>
<name>A0ABU5MZG4_9BACT</name>
<dbReference type="RefSeq" id="WP_322609354.1">
    <property type="nucleotide sequence ID" value="NZ_JARVCO010000012.1"/>
</dbReference>
<evidence type="ECO:0000259" key="1">
    <source>
        <dbReference type="PROSITE" id="PS50280"/>
    </source>
</evidence>
<sequence length="114" mass="12935">MPNMHKVEVKESPIHGRGVYAKKKIKAGVKIGTYHGDETGEDDTYVLWVTDEDGKEYGIDGTSDLKFLNHSQEPNAEFDGDELYALRDILPGEEITFHYGEIFEEWLASIVDED</sequence>
<dbReference type="Pfam" id="PF00856">
    <property type="entry name" value="SET"/>
    <property type="match status" value="1"/>
</dbReference>
<dbReference type="GO" id="GO:0008168">
    <property type="term" value="F:methyltransferase activity"/>
    <property type="evidence" value="ECO:0007669"/>
    <property type="project" value="UniProtKB-KW"/>
</dbReference>
<dbReference type="Proteomes" id="UP001290861">
    <property type="component" value="Unassembled WGS sequence"/>
</dbReference>
<dbReference type="GO" id="GO:0032259">
    <property type="term" value="P:methylation"/>
    <property type="evidence" value="ECO:0007669"/>
    <property type="project" value="UniProtKB-KW"/>
</dbReference>
<dbReference type="InterPro" id="IPR001214">
    <property type="entry name" value="SET_dom"/>
</dbReference>
<dbReference type="Gene3D" id="2.170.270.10">
    <property type="entry name" value="SET domain"/>
    <property type="match status" value="1"/>
</dbReference>
<organism evidence="2 3">
    <name type="scientific">Pontiella agarivorans</name>
    <dbReference type="NCBI Taxonomy" id="3038953"/>
    <lineage>
        <taxon>Bacteria</taxon>
        <taxon>Pseudomonadati</taxon>
        <taxon>Kiritimatiellota</taxon>
        <taxon>Kiritimatiellia</taxon>
        <taxon>Kiritimatiellales</taxon>
        <taxon>Pontiellaceae</taxon>
        <taxon>Pontiella</taxon>
    </lineage>
</organism>
<proteinExistence type="predicted"/>
<evidence type="ECO:0000313" key="2">
    <source>
        <dbReference type="EMBL" id="MDZ8119563.1"/>
    </source>
</evidence>
<keyword evidence="2" id="KW-0489">Methyltransferase</keyword>
<evidence type="ECO:0000313" key="3">
    <source>
        <dbReference type="Proteomes" id="UP001290861"/>
    </source>
</evidence>
<dbReference type="PROSITE" id="PS50280">
    <property type="entry name" value="SET"/>
    <property type="match status" value="1"/>
</dbReference>
<dbReference type="SMART" id="SM00317">
    <property type="entry name" value="SET"/>
    <property type="match status" value="1"/>
</dbReference>
<keyword evidence="2" id="KW-0808">Transferase</keyword>
<protein>
    <submittedName>
        <fullName evidence="2">SET domain-containing protein</fullName>
        <ecNumber evidence="2">2.1.1.-</ecNumber>
    </submittedName>
</protein>
<dbReference type="InterPro" id="IPR046341">
    <property type="entry name" value="SET_dom_sf"/>
</dbReference>
<feature type="domain" description="SET" evidence="1">
    <location>
        <begin position="5"/>
        <end position="100"/>
    </location>
</feature>
<comment type="caution">
    <text evidence="2">The sequence shown here is derived from an EMBL/GenBank/DDBJ whole genome shotgun (WGS) entry which is preliminary data.</text>
</comment>
<dbReference type="SUPFAM" id="SSF82199">
    <property type="entry name" value="SET domain"/>
    <property type="match status" value="1"/>
</dbReference>